<protein>
    <recommendedName>
        <fullName evidence="2">DUF1552 domain-containing protein</fullName>
    </recommendedName>
</protein>
<dbReference type="InterPro" id="IPR011447">
    <property type="entry name" value="DUF1552"/>
</dbReference>
<dbReference type="AlphaFoldDB" id="A0A381YNX4"/>
<proteinExistence type="predicted"/>
<evidence type="ECO:0000313" key="1">
    <source>
        <dbReference type="EMBL" id="SVA78322.1"/>
    </source>
</evidence>
<sequence length="416" mass="46926">MLGTGSGMMALPWLEMYAEDALTKKLKEPSLRFASFYSPMGFVRDHFFPEEGKQNFLAMPTLSPLKKVGEKVTLITGLARVNVRGVDVHNQCSSCYLSSANPHGELKSPYPMDRTLDHLIADKVSQRTPIRSLELNCNTFKDLKESIYLDNISWYGPEHVATSMKDPQQVYKRLFMTGKSDKDITDLILQDASNFQKNLSSHDKDKLDEYFTSVREIEKQIEKLSKYYATHERADMKEPDEEPMTRGEYIRMMGKLLVLAFQGDLTHVATFMLAPERWGTPQRFHELNFTKSHHGLTHSQDREDVKKALAQVDRFYVDLFAEVLEQLDAIKEGEGTLLDHSMITLGSGLGDGKDHTMDELPIIVAGSANGRIKTGRILNCPEKTPLANLWLSQAQLMGTGMERFADSTGPLKGLLA</sequence>
<evidence type="ECO:0008006" key="2">
    <source>
        <dbReference type="Google" id="ProtNLM"/>
    </source>
</evidence>
<organism evidence="1">
    <name type="scientific">marine metagenome</name>
    <dbReference type="NCBI Taxonomy" id="408172"/>
    <lineage>
        <taxon>unclassified sequences</taxon>
        <taxon>metagenomes</taxon>
        <taxon>ecological metagenomes</taxon>
    </lineage>
</organism>
<gene>
    <name evidence="1" type="ORF">METZ01_LOCUS131176</name>
</gene>
<dbReference type="EMBL" id="UINC01018610">
    <property type="protein sequence ID" value="SVA78322.1"/>
    <property type="molecule type" value="Genomic_DNA"/>
</dbReference>
<dbReference type="Pfam" id="PF07586">
    <property type="entry name" value="HXXSHH"/>
    <property type="match status" value="1"/>
</dbReference>
<accession>A0A381YNX4</accession>
<reference evidence="1" key="1">
    <citation type="submission" date="2018-05" db="EMBL/GenBank/DDBJ databases">
        <authorList>
            <person name="Lanie J.A."/>
            <person name="Ng W.-L."/>
            <person name="Kazmierczak K.M."/>
            <person name="Andrzejewski T.M."/>
            <person name="Davidsen T.M."/>
            <person name="Wayne K.J."/>
            <person name="Tettelin H."/>
            <person name="Glass J.I."/>
            <person name="Rusch D."/>
            <person name="Podicherti R."/>
            <person name="Tsui H.-C.T."/>
            <person name="Winkler M.E."/>
        </authorList>
    </citation>
    <scope>NUCLEOTIDE SEQUENCE</scope>
</reference>
<name>A0A381YNX4_9ZZZZ</name>